<sequence length="164" mass="16914">MAAAPVLGLSIAGCQASASPSSQSQGNEGGGSYEVIHLHGETTQSKRIENGDHATGVGNQVLITEKLVRDGNKDGFSATRCTQVGGSLNPTPEKPNTQLCSGVYSLGNGQITWQNTLAVTSQGIPAPWKTAITGGTGTYANARGYVLVNGAARDYTVYLVRTSS</sequence>
<gene>
    <name evidence="1" type="ORF">RM764_30420</name>
</gene>
<dbReference type="InterPro" id="IPR044859">
    <property type="entry name" value="Allene_oxi_cyc_Dirigent"/>
</dbReference>
<comment type="caution">
    <text evidence="1">The sequence shown here is derived from an EMBL/GenBank/DDBJ whole genome shotgun (WGS) entry which is preliminary data.</text>
</comment>
<evidence type="ECO:0000313" key="1">
    <source>
        <dbReference type="EMBL" id="MDT0467267.1"/>
    </source>
</evidence>
<name>A0ABU2U217_9ACTN</name>
<accession>A0ABU2U217</accession>
<evidence type="ECO:0000313" key="2">
    <source>
        <dbReference type="Proteomes" id="UP001183809"/>
    </source>
</evidence>
<keyword evidence="2" id="KW-1185">Reference proteome</keyword>
<evidence type="ECO:0008006" key="3">
    <source>
        <dbReference type="Google" id="ProtNLM"/>
    </source>
</evidence>
<dbReference type="EMBL" id="JAVREY010000050">
    <property type="protein sequence ID" value="MDT0467267.1"/>
    <property type="molecule type" value="Genomic_DNA"/>
</dbReference>
<organism evidence="1 2">
    <name type="scientific">Streptomyces gibsoniae</name>
    <dbReference type="NCBI Taxonomy" id="3075529"/>
    <lineage>
        <taxon>Bacteria</taxon>
        <taxon>Bacillati</taxon>
        <taxon>Actinomycetota</taxon>
        <taxon>Actinomycetes</taxon>
        <taxon>Kitasatosporales</taxon>
        <taxon>Streptomycetaceae</taxon>
        <taxon>Streptomyces</taxon>
    </lineage>
</organism>
<protein>
    <recommendedName>
        <fullName evidence="3">Lipoprotein</fullName>
    </recommendedName>
</protein>
<dbReference type="RefSeq" id="WP_311698763.1">
    <property type="nucleotide sequence ID" value="NZ_JAVREY010000050.1"/>
</dbReference>
<dbReference type="Proteomes" id="UP001183809">
    <property type="component" value="Unassembled WGS sequence"/>
</dbReference>
<reference evidence="2" key="1">
    <citation type="submission" date="2023-07" db="EMBL/GenBank/DDBJ databases">
        <title>30 novel species of actinomycetes from the DSMZ collection.</title>
        <authorList>
            <person name="Nouioui I."/>
        </authorList>
    </citation>
    <scope>NUCLEOTIDE SEQUENCE [LARGE SCALE GENOMIC DNA]</scope>
    <source>
        <strain evidence="2">DSM 41699</strain>
    </source>
</reference>
<dbReference type="Gene3D" id="2.40.480.10">
    <property type="entry name" value="Allene oxide cyclase-like"/>
    <property type="match status" value="1"/>
</dbReference>
<proteinExistence type="predicted"/>